<protein>
    <recommendedName>
        <fullName evidence="3">EthD domain-containing protein</fullName>
    </recommendedName>
</protein>
<sequence length="63" mass="7281">MPFATPSAVWTKDDSFVLVMASLSAEQEARDFWQLYHANLPYFKSMLARPLVFQASTMLYYTP</sequence>
<accession>A0ABQ3UZD7</accession>
<evidence type="ECO:0000313" key="1">
    <source>
        <dbReference type="EMBL" id="GHO58065.1"/>
    </source>
</evidence>
<dbReference type="EMBL" id="BNJG01000002">
    <property type="protein sequence ID" value="GHO58065.1"/>
    <property type="molecule type" value="Genomic_DNA"/>
</dbReference>
<dbReference type="Proteomes" id="UP000654345">
    <property type="component" value="Unassembled WGS sequence"/>
</dbReference>
<organism evidence="1 2">
    <name type="scientific">Ktedonobacter robiniae</name>
    <dbReference type="NCBI Taxonomy" id="2778365"/>
    <lineage>
        <taxon>Bacteria</taxon>
        <taxon>Bacillati</taxon>
        <taxon>Chloroflexota</taxon>
        <taxon>Ktedonobacteria</taxon>
        <taxon>Ktedonobacterales</taxon>
        <taxon>Ktedonobacteraceae</taxon>
        <taxon>Ktedonobacter</taxon>
    </lineage>
</organism>
<evidence type="ECO:0000313" key="2">
    <source>
        <dbReference type="Proteomes" id="UP000654345"/>
    </source>
</evidence>
<gene>
    <name evidence="1" type="ORF">KSB_65400</name>
</gene>
<keyword evidence="2" id="KW-1185">Reference proteome</keyword>
<name>A0ABQ3UZD7_9CHLR</name>
<evidence type="ECO:0008006" key="3">
    <source>
        <dbReference type="Google" id="ProtNLM"/>
    </source>
</evidence>
<comment type="caution">
    <text evidence="1">The sequence shown here is derived from an EMBL/GenBank/DDBJ whole genome shotgun (WGS) entry which is preliminary data.</text>
</comment>
<reference evidence="1 2" key="1">
    <citation type="journal article" date="2021" name="Int. J. Syst. Evol. Microbiol.">
        <title>Reticulibacter mediterranei gen. nov., sp. nov., within the new family Reticulibacteraceae fam. nov., and Ktedonospora formicarum gen. nov., sp. nov., Ktedonobacter robiniae sp. nov., Dictyobacter formicarum sp. nov. and Dictyobacter arantiisoli sp. nov., belonging to the class Ktedonobacteria.</title>
        <authorList>
            <person name="Yabe S."/>
            <person name="Zheng Y."/>
            <person name="Wang C.M."/>
            <person name="Sakai Y."/>
            <person name="Abe K."/>
            <person name="Yokota A."/>
            <person name="Donadio S."/>
            <person name="Cavaletti L."/>
            <person name="Monciardini P."/>
        </authorList>
    </citation>
    <scope>NUCLEOTIDE SEQUENCE [LARGE SCALE GENOMIC DNA]</scope>
    <source>
        <strain evidence="1 2">SOSP1-30</strain>
    </source>
</reference>
<proteinExistence type="predicted"/>